<feature type="domain" description="NTP pyrophosphohydrolase MazG-like" evidence="1">
    <location>
        <begin position="22"/>
        <end position="91"/>
    </location>
</feature>
<accession>A0A6J5NBG1</accession>
<dbReference type="InterPro" id="IPR004518">
    <property type="entry name" value="MazG-like_dom"/>
</dbReference>
<dbReference type="SUPFAM" id="SSF101386">
    <property type="entry name" value="all-alpha NTP pyrophosphatases"/>
    <property type="match status" value="1"/>
</dbReference>
<name>A0A6J5NBG1_9CAUD</name>
<protein>
    <submittedName>
        <fullName evidence="2">MazG Predicted pyrophosphatase</fullName>
    </submittedName>
</protein>
<dbReference type="EMBL" id="LR796635">
    <property type="protein sequence ID" value="CAB4156087.1"/>
    <property type="molecule type" value="Genomic_DNA"/>
</dbReference>
<dbReference type="CDD" id="cd11541">
    <property type="entry name" value="NTP-PPase_u4"/>
    <property type="match status" value="1"/>
</dbReference>
<dbReference type="InterPro" id="IPR011379">
    <property type="entry name" value="MazG-related_GP37"/>
</dbReference>
<evidence type="ECO:0000313" key="2">
    <source>
        <dbReference type="EMBL" id="CAB4156087.1"/>
    </source>
</evidence>
<dbReference type="PIRSF" id="PIRSF006639">
    <property type="entry name" value="UCP006639_pph"/>
    <property type="match status" value="1"/>
</dbReference>
<dbReference type="EMBL" id="LR797016">
    <property type="protein sequence ID" value="CAB4181432.1"/>
    <property type="molecule type" value="Genomic_DNA"/>
</dbReference>
<gene>
    <name evidence="3" type="ORF">UFOVP1067_39</name>
    <name evidence="2" type="ORF">UFOVP662_39</name>
</gene>
<proteinExistence type="predicted"/>
<dbReference type="Gene3D" id="1.10.287.1080">
    <property type="entry name" value="MazG-like"/>
    <property type="match status" value="1"/>
</dbReference>
<dbReference type="Pfam" id="PF03819">
    <property type="entry name" value="MazG"/>
    <property type="match status" value="1"/>
</dbReference>
<evidence type="ECO:0000313" key="3">
    <source>
        <dbReference type="EMBL" id="CAB4181432.1"/>
    </source>
</evidence>
<evidence type="ECO:0000259" key="1">
    <source>
        <dbReference type="Pfam" id="PF03819"/>
    </source>
</evidence>
<reference evidence="2" key="1">
    <citation type="submission" date="2020-04" db="EMBL/GenBank/DDBJ databases">
        <authorList>
            <person name="Chiriac C."/>
            <person name="Salcher M."/>
            <person name="Ghai R."/>
            <person name="Kavagutti S V."/>
        </authorList>
    </citation>
    <scope>NUCLEOTIDE SEQUENCE</scope>
</reference>
<organism evidence="2">
    <name type="scientific">uncultured Caudovirales phage</name>
    <dbReference type="NCBI Taxonomy" id="2100421"/>
    <lineage>
        <taxon>Viruses</taxon>
        <taxon>Duplodnaviria</taxon>
        <taxon>Heunggongvirae</taxon>
        <taxon>Uroviricota</taxon>
        <taxon>Caudoviricetes</taxon>
        <taxon>Peduoviridae</taxon>
        <taxon>Maltschvirus</taxon>
        <taxon>Maltschvirus maltsch</taxon>
    </lineage>
</organism>
<sequence>MDNYQKEAMEFRTETATELYALLNLGAEAGEVLGKVAKHIRDNGDPAVLRQNIKKELGDVMWMVAAVASDFGLTLSEICEDNLTKLNSRKERNVISGSGDNR</sequence>